<dbReference type="Pfam" id="PF14214">
    <property type="entry name" value="Helitron_like_N"/>
    <property type="match status" value="1"/>
</dbReference>
<organism evidence="2">
    <name type="scientific">Amphimedon queenslandica</name>
    <name type="common">Sponge</name>
    <dbReference type="NCBI Taxonomy" id="400682"/>
    <lineage>
        <taxon>Eukaryota</taxon>
        <taxon>Metazoa</taxon>
        <taxon>Porifera</taxon>
        <taxon>Demospongiae</taxon>
        <taxon>Heteroscleromorpha</taxon>
        <taxon>Haplosclerida</taxon>
        <taxon>Niphatidae</taxon>
        <taxon>Amphimedon</taxon>
    </lineage>
</organism>
<evidence type="ECO:0000259" key="1">
    <source>
        <dbReference type="Pfam" id="PF14214"/>
    </source>
</evidence>
<evidence type="ECO:0000313" key="2">
    <source>
        <dbReference type="EnsemblMetazoa" id="Aqu2.1.43088_001"/>
    </source>
</evidence>
<name>A0A1X7VUK8_AMPQE</name>
<accession>A0A1X7VUK8</accession>
<dbReference type="AlphaFoldDB" id="A0A1X7VUK8"/>
<dbReference type="InterPro" id="IPR025476">
    <property type="entry name" value="Helitron_helicase-like"/>
</dbReference>
<dbReference type="InParanoid" id="A0A1X7VUK8"/>
<sequence>MNEIRENPLDNRQKHLDVMCFPTLFPTGNFGADHSRAVKLSNAEYIKSRLLNVDSRYRKNPAYVFFLLWEKELRELKSGIYNTLRTTSQNMSAQAMLNMLNNADRKLEASLCTVLQSVRGTKQFWFKRKGDVDCMIREFGSPTFFCTFSCAEYESPDILEYLRKVNDVPDSYDNGRLCTEDPISVSRQFSHKFHEFFSIFIKKGQVLGQVDHFFWKKEYQQRGAPHYHVLLWIRDAPKMGQDKPEDVIAFIDRHITCHIPNHNTCPELHKTVMSKQLHKCSAYCKKKYKSGSHYFQRCKFGYPRPVTSKTTLKDVTKNLKAHQKIYDLKRHEAETRVNDYNPLLLLQWGANTSTEVEGIHYYFLSIKVWLN</sequence>
<dbReference type="EnsemblMetazoa" id="Aqu2.1.43088_001">
    <property type="protein sequence ID" value="Aqu2.1.43088_001"/>
    <property type="gene ID" value="Aqu2.1.43088"/>
</dbReference>
<dbReference type="OrthoDB" id="416437at2759"/>
<dbReference type="STRING" id="400682.A0A1X7VUK8"/>
<reference evidence="2" key="1">
    <citation type="submission" date="2017-05" db="UniProtKB">
        <authorList>
            <consortium name="EnsemblMetazoa"/>
        </authorList>
    </citation>
    <scope>IDENTIFICATION</scope>
</reference>
<proteinExistence type="predicted"/>
<protein>
    <recommendedName>
        <fullName evidence="1">Helitron helicase-like domain-containing protein</fullName>
    </recommendedName>
</protein>
<feature type="domain" description="Helitron helicase-like" evidence="1">
    <location>
        <begin position="78"/>
        <end position="231"/>
    </location>
</feature>